<comment type="caution">
    <text evidence="17">The sequence shown here is derived from an EMBL/GenBank/DDBJ whole genome shotgun (WGS) entry which is preliminary data.</text>
</comment>
<dbReference type="EC" id="5.4.99.29" evidence="9"/>
<dbReference type="PANTHER" id="PTHR21600">
    <property type="entry name" value="MITOCHONDRIAL RNA PSEUDOURIDINE SYNTHASE"/>
    <property type="match status" value="1"/>
</dbReference>
<comment type="function">
    <text evidence="7">Dual specificity enzyme that catalyzes the synthesis of pseudouridine from uracil-746 in 23S ribosomal RNA and from uracil-32 in the anticodon stem and loop of transfer RNAs.</text>
</comment>
<gene>
    <name evidence="17" type="primary">rluA</name>
    <name evidence="17" type="ORF">GTW09_10285</name>
</gene>
<dbReference type="GO" id="GO:0160151">
    <property type="term" value="F:tRNA pseudouridine(32) synthase activity"/>
    <property type="evidence" value="ECO:0007669"/>
    <property type="project" value="UniProtKB-EC"/>
</dbReference>
<dbReference type="EC" id="5.4.99.28" evidence="8"/>
<evidence type="ECO:0000256" key="5">
    <source>
        <dbReference type="ARBA" id="ARBA00036184"/>
    </source>
</evidence>
<dbReference type="RefSeq" id="WP_163111804.1">
    <property type="nucleotide sequence ID" value="NZ_JAAAWP010000005.1"/>
</dbReference>
<evidence type="ECO:0000313" key="17">
    <source>
        <dbReference type="EMBL" id="NDW21909.1"/>
    </source>
</evidence>
<evidence type="ECO:0000313" key="18">
    <source>
        <dbReference type="Proteomes" id="UP000478837"/>
    </source>
</evidence>
<evidence type="ECO:0000256" key="9">
    <source>
        <dbReference type="ARBA" id="ARBA00038945"/>
    </source>
</evidence>
<evidence type="ECO:0000256" key="15">
    <source>
        <dbReference type="ARBA" id="ARBA00043143"/>
    </source>
</evidence>
<dbReference type="InterPro" id="IPR050188">
    <property type="entry name" value="RluA_PseudoU_synthase"/>
</dbReference>
<evidence type="ECO:0000256" key="12">
    <source>
        <dbReference type="ARBA" id="ARBA00042372"/>
    </source>
</evidence>
<evidence type="ECO:0000256" key="8">
    <source>
        <dbReference type="ARBA" id="ARBA00038944"/>
    </source>
</evidence>
<sequence>MANPAFVYNPPYHPYLNFLYRDDFMVVALKPSGLLSVPGRLEAHKDALITRVNKVLPTATVVHRLDMATSGIMVMALTKFSHRAISKQFELRETKKRYFARVYGHVEKDSGEIDLPLIVDYPNRPKQKVDHEYGKPSVTHYDVITRSTDSENRPFTLVSLRPITGRSHQLRVHMLSLGHPILGDRLYAHDRALSMANRLQLHAESLSLKHPKSNNWLNFQSTIPFSDFKPTPLTTFASVHLAK</sequence>
<dbReference type="CDD" id="cd02869">
    <property type="entry name" value="PseudoU_synth_RluA_like"/>
    <property type="match status" value="1"/>
</dbReference>
<keyword evidence="3" id="KW-0819">tRNA processing</keyword>
<accession>A0A6L9MUJ0</accession>
<dbReference type="Pfam" id="PF00849">
    <property type="entry name" value="PseudoU_synth_2"/>
    <property type="match status" value="1"/>
</dbReference>
<feature type="domain" description="Pseudouridine synthase RsuA/RluA-like" evidence="16">
    <location>
        <begin position="26"/>
        <end position="175"/>
    </location>
</feature>
<evidence type="ECO:0000256" key="10">
    <source>
        <dbReference type="ARBA" id="ARBA00039988"/>
    </source>
</evidence>
<protein>
    <recommendedName>
        <fullName evidence="10">Dual-specificity RNA pseudouridine synthase RluA</fullName>
        <ecNumber evidence="8">5.4.99.28</ecNumber>
        <ecNumber evidence="9">5.4.99.29</ecNumber>
    </recommendedName>
    <alternativeName>
        <fullName evidence="11">23S rRNA pseudouridine(746) synthase</fullName>
    </alternativeName>
    <alternativeName>
        <fullName evidence="14">Ribosomal large subunit pseudouridine synthase A</fullName>
    </alternativeName>
    <alternativeName>
        <fullName evidence="13">rRNA pseudouridylate synthase A</fullName>
    </alternativeName>
    <alternativeName>
        <fullName evidence="15">rRNA-uridine isomerase A</fullName>
    </alternativeName>
    <alternativeName>
        <fullName evidence="12">tRNA pseudouridine(32) synthase</fullName>
    </alternativeName>
</protein>
<dbReference type="Proteomes" id="UP000478837">
    <property type="component" value="Unassembled WGS sequence"/>
</dbReference>
<evidence type="ECO:0000256" key="13">
    <source>
        <dbReference type="ARBA" id="ARBA00042844"/>
    </source>
</evidence>
<dbReference type="SUPFAM" id="SSF55120">
    <property type="entry name" value="Pseudouridine synthase"/>
    <property type="match status" value="1"/>
</dbReference>
<dbReference type="AlphaFoldDB" id="A0A6L9MUJ0"/>
<dbReference type="PANTHER" id="PTHR21600:SF91">
    <property type="entry name" value="DUAL-SPECIFICITY RNA PSEUDOURIDINE SYNTHASE RLUA"/>
    <property type="match status" value="1"/>
</dbReference>
<keyword evidence="2" id="KW-0698">rRNA processing</keyword>
<evidence type="ECO:0000256" key="2">
    <source>
        <dbReference type="ARBA" id="ARBA00022552"/>
    </source>
</evidence>
<evidence type="ECO:0000256" key="11">
    <source>
        <dbReference type="ARBA" id="ARBA00041266"/>
    </source>
</evidence>
<dbReference type="Gene3D" id="3.30.2350.10">
    <property type="entry name" value="Pseudouridine synthase"/>
    <property type="match status" value="1"/>
</dbReference>
<dbReference type="NCBIfam" id="NF007543">
    <property type="entry name" value="PRK10158.1"/>
    <property type="match status" value="1"/>
</dbReference>
<dbReference type="GO" id="GO:0000455">
    <property type="term" value="P:enzyme-directed rRNA pseudouridine synthesis"/>
    <property type="evidence" value="ECO:0007669"/>
    <property type="project" value="TreeGrafter"/>
</dbReference>
<dbReference type="GO" id="GO:0008033">
    <property type="term" value="P:tRNA processing"/>
    <property type="evidence" value="ECO:0007669"/>
    <property type="project" value="UniProtKB-KW"/>
</dbReference>
<comment type="similarity">
    <text evidence="1">Belongs to the pseudouridine synthase RluA family.</text>
</comment>
<comment type="catalytic activity">
    <reaction evidence="6">
        <text>uridine(746) in 23S rRNA = pseudouridine(746) in 23S rRNA</text>
        <dbReference type="Rhea" id="RHEA:42548"/>
        <dbReference type="Rhea" id="RHEA-COMP:10109"/>
        <dbReference type="Rhea" id="RHEA-COMP:10110"/>
        <dbReference type="ChEBI" id="CHEBI:65314"/>
        <dbReference type="ChEBI" id="CHEBI:65315"/>
        <dbReference type="EC" id="5.4.99.29"/>
    </reaction>
</comment>
<dbReference type="GO" id="GO:0160142">
    <property type="term" value="F:23S rRNA pseudouridine(746) synthase activity"/>
    <property type="evidence" value="ECO:0007669"/>
    <property type="project" value="UniProtKB-EC"/>
</dbReference>
<comment type="catalytic activity">
    <reaction evidence="5">
        <text>uridine(32) in tRNA = pseudouridine(32) in tRNA</text>
        <dbReference type="Rhea" id="RHEA:42544"/>
        <dbReference type="Rhea" id="RHEA-COMP:10107"/>
        <dbReference type="Rhea" id="RHEA-COMP:10108"/>
        <dbReference type="ChEBI" id="CHEBI:65314"/>
        <dbReference type="ChEBI" id="CHEBI:65315"/>
        <dbReference type="EC" id="5.4.99.28"/>
    </reaction>
</comment>
<evidence type="ECO:0000256" key="7">
    <source>
        <dbReference type="ARBA" id="ARBA00037305"/>
    </source>
</evidence>
<keyword evidence="18" id="KW-1185">Reference proteome</keyword>
<evidence type="ECO:0000256" key="14">
    <source>
        <dbReference type="ARBA" id="ARBA00042883"/>
    </source>
</evidence>
<reference evidence="17 18" key="1">
    <citation type="submission" date="2020-01" db="EMBL/GenBank/DDBJ databases">
        <title>Genomes of bacteria type strains.</title>
        <authorList>
            <person name="Chen J."/>
            <person name="Zhu S."/>
            <person name="Yang J."/>
        </authorList>
    </citation>
    <scope>NUCLEOTIDE SEQUENCE [LARGE SCALE GENOMIC DNA]</scope>
    <source>
        <strain evidence="17 18">LMG 22958</strain>
    </source>
</reference>
<evidence type="ECO:0000256" key="6">
    <source>
        <dbReference type="ARBA" id="ARBA00036916"/>
    </source>
</evidence>
<proteinExistence type="inferred from homology"/>
<dbReference type="InterPro" id="IPR020103">
    <property type="entry name" value="PsdUridine_synth_cat_dom_sf"/>
</dbReference>
<dbReference type="GO" id="GO:0003723">
    <property type="term" value="F:RNA binding"/>
    <property type="evidence" value="ECO:0007669"/>
    <property type="project" value="InterPro"/>
</dbReference>
<dbReference type="InterPro" id="IPR006224">
    <property type="entry name" value="PsdUridine_synth_RluA-like_CS"/>
</dbReference>
<keyword evidence="4 17" id="KW-0413">Isomerase</keyword>
<evidence type="ECO:0000256" key="1">
    <source>
        <dbReference type="ARBA" id="ARBA00010876"/>
    </source>
</evidence>
<evidence type="ECO:0000256" key="4">
    <source>
        <dbReference type="ARBA" id="ARBA00023235"/>
    </source>
</evidence>
<dbReference type="EMBL" id="JAAAWP010000005">
    <property type="protein sequence ID" value="NDW21909.1"/>
    <property type="molecule type" value="Genomic_DNA"/>
</dbReference>
<organism evidence="17 18">
    <name type="scientific">Alteromonas hispanica</name>
    <dbReference type="NCBI Taxonomy" id="315421"/>
    <lineage>
        <taxon>Bacteria</taxon>
        <taxon>Pseudomonadati</taxon>
        <taxon>Pseudomonadota</taxon>
        <taxon>Gammaproteobacteria</taxon>
        <taxon>Alteromonadales</taxon>
        <taxon>Alteromonadaceae</taxon>
        <taxon>Alteromonas/Salinimonas group</taxon>
        <taxon>Alteromonas</taxon>
    </lineage>
</organism>
<dbReference type="InterPro" id="IPR006145">
    <property type="entry name" value="PsdUridine_synth_RsuA/RluA"/>
</dbReference>
<dbReference type="PROSITE" id="PS01129">
    <property type="entry name" value="PSI_RLU"/>
    <property type="match status" value="1"/>
</dbReference>
<evidence type="ECO:0000259" key="16">
    <source>
        <dbReference type="Pfam" id="PF00849"/>
    </source>
</evidence>
<name>A0A6L9MUJ0_9ALTE</name>
<evidence type="ECO:0000256" key="3">
    <source>
        <dbReference type="ARBA" id="ARBA00022694"/>
    </source>
</evidence>